<reference evidence="2" key="1">
    <citation type="journal article" date="2024" name="Front. Bioeng. Biotechnol.">
        <title>Genome-scale model development and genomic sequencing of the oleaginous clade Lipomyces.</title>
        <authorList>
            <person name="Czajka J.J."/>
            <person name="Han Y."/>
            <person name="Kim J."/>
            <person name="Mondo S.J."/>
            <person name="Hofstad B.A."/>
            <person name="Robles A."/>
            <person name="Haridas S."/>
            <person name="Riley R."/>
            <person name="LaButti K."/>
            <person name="Pangilinan J."/>
            <person name="Andreopoulos W."/>
            <person name="Lipzen A."/>
            <person name="Yan J."/>
            <person name="Wang M."/>
            <person name="Ng V."/>
            <person name="Grigoriev I.V."/>
            <person name="Spatafora J.W."/>
            <person name="Magnuson J.K."/>
            <person name="Baker S.E."/>
            <person name="Pomraning K.R."/>
        </authorList>
    </citation>
    <scope>NUCLEOTIDE SEQUENCE [LARGE SCALE GENOMIC DNA]</scope>
    <source>
        <strain evidence="2">CBS 7786</strain>
    </source>
</reference>
<name>A0ACC3T3H3_LIPKO</name>
<evidence type="ECO:0000313" key="2">
    <source>
        <dbReference type="Proteomes" id="UP001433508"/>
    </source>
</evidence>
<protein>
    <submittedName>
        <fullName evidence="1">Uncharacterized protein</fullName>
    </submittedName>
</protein>
<sequence length="804" mass="90137">MLPHPTVAQAGIAREDHAPRMAIVFKTVRAPDPRPPIANASTTSASSSSAASAASPKPRPPDQLNHDRPRRLLRRNSVLNDNTPAPSSPSAKTVAVTSTTTRRKRPRVTDPDRHYNKVVANNAKHTTPTVRHGQDEQQLDARFARLDANIDDLLSQALPSAPDHDDDDDPDTITMRTLNHILDRHRALLATKLRAANRRRRLEVDKVRKVTVAERENIWVRHLSKCFDLRADMISDVGHRIDARVSTAKASDPVVDNDCNPHIGCTLEPVPKGLSLDEISKDVALIRASKRPHLQSPTSSPEIMSINKNSHTLSDLVAALVDITETTATSPKHQSSMTMKSLYIASIQVENDKPEPETNAISAEPSYHRPTSVPLPPDHQGPLSYQPDLQPRYSPPRPPPVLGQDPNVPAHPTPQYNREYSQSHAPLLPPPPPPQVQPSPPRPQFSYSLPQEQPHAQHYHPHQHRPSQYSHVPSPQQQQYYPPLRQLQYPPPHQQYQGWHQPPPPPSQQQQQPLHQPPQYTSQQQPPPPPHSYPRGQQPPLPDYSLQYHNQSQQYSQPVQHDGRPPPHHVHQHGDHHEYHQPPPPTGAAAYNAHSTDYQQYPAYQNRYSYPPQPPEQYNYSHQHEYHYQPGQVTVPQPAAGYPQYQHAGYNSSAAAQSASTGTTTRGQSVIPDDRHYYTPDSVRPDMGTYRGRQEYEYSQDQQAQARNRHDGWLTYPLSTSTSSRQSHDQHADNPSRYEYPPRLPKWTGPAGSRPYQNYGGPPPPPPPPPPPQPPPPSNHSAGLHYGGPPYSSRPAAEDQRSRP</sequence>
<proteinExistence type="predicted"/>
<accession>A0ACC3T3H3</accession>
<dbReference type="Proteomes" id="UP001433508">
    <property type="component" value="Unassembled WGS sequence"/>
</dbReference>
<evidence type="ECO:0000313" key="1">
    <source>
        <dbReference type="EMBL" id="KAK9237974.1"/>
    </source>
</evidence>
<dbReference type="EMBL" id="MU971362">
    <property type="protein sequence ID" value="KAK9237974.1"/>
    <property type="molecule type" value="Genomic_DNA"/>
</dbReference>
<comment type="caution">
    <text evidence="1">The sequence shown here is derived from an EMBL/GenBank/DDBJ whole genome shotgun (WGS) entry which is preliminary data.</text>
</comment>
<organism evidence="1 2">
    <name type="scientific">Lipomyces kononenkoae</name>
    <name type="common">Yeast</name>
    <dbReference type="NCBI Taxonomy" id="34357"/>
    <lineage>
        <taxon>Eukaryota</taxon>
        <taxon>Fungi</taxon>
        <taxon>Dikarya</taxon>
        <taxon>Ascomycota</taxon>
        <taxon>Saccharomycotina</taxon>
        <taxon>Lipomycetes</taxon>
        <taxon>Lipomycetales</taxon>
        <taxon>Lipomycetaceae</taxon>
        <taxon>Lipomyces</taxon>
    </lineage>
</organism>
<gene>
    <name evidence="1" type="ORF">V1525DRAFT_402547</name>
</gene>
<keyword evidence="2" id="KW-1185">Reference proteome</keyword>